<dbReference type="InterPro" id="IPR045584">
    <property type="entry name" value="Pilin-like"/>
</dbReference>
<evidence type="ECO:0000256" key="7">
    <source>
        <dbReference type="ARBA" id="ARBA00022989"/>
    </source>
</evidence>
<evidence type="ECO:0000259" key="12">
    <source>
        <dbReference type="Pfam" id="PF12019"/>
    </source>
</evidence>
<evidence type="ECO:0000256" key="5">
    <source>
        <dbReference type="ARBA" id="ARBA00022519"/>
    </source>
</evidence>
<dbReference type="RefSeq" id="WP_209287580.1">
    <property type="nucleotide sequence ID" value="NZ_JACVEW010000012.1"/>
</dbReference>
<keyword evidence="3" id="KW-1003">Cell membrane</keyword>
<gene>
    <name evidence="13" type="ORF">H9C73_08985</name>
</gene>
<comment type="subcellular location">
    <subcellularLocation>
        <location evidence="1">Cell inner membrane</location>
        <topology evidence="1">Single-pass membrane protein</topology>
    </subcellularLocation>
</comment>
<dbReference type="EMBL" id="JACVEW010000012">
    <property type="protein sequence ID" value="MBP0048870.1"/>
    <property type="molecule type" value="Genomic_DNA"/>
</dbReference>
<feature type="domain" description="General secretion pathway GspH" evidence="12">
    <location>
        <begin position="48"/>
        <end position="141"/>
    </location>
</feature>
<dbReference type="Pfam" id="PF12019">
    <property type="entry name" value="GspH"/>
    <property type="match status" value="1"/>
</dbReference>
<keyword evidence="8 11" id="KW-0472">Membrane</keyword>
<dbReference type="NCBIfam" id="TIGR02532">
    <property type="entry name" value="IV_pilin_GFxxxE"/>
    <property type="match status" value="1"/>
</dbReference>
<name>A0ABS3ZC26_9GAMM</name>
<comment type="similarity">
    <text evidence="9">Belongs to the GSP H family.</text>
</comment>
<keyword evidence="5" id="KW-0997">Cell inner membrane</keyword>
<keyword evidence="14" id="KW-1185">Reference proteome</keyword>
<evidence type="ECO:0000313" key="13">
    <source>
        <dbReference type="EMBL" id="MBP0048870.1"/>
    </source>
</evidence>
<evidence type="ECO:0000256" key="10">
    <source>
        <dbReference type="ARBA" id="ARBA00030775"/>
    </source>
</evidence>
<dbReference type="InterPro" id="IPR012902">
    <property type="entry name" value="N_methyl_site"/>
</dbReference>
<dbReference type="SUPFAM" id="SSF54523">
    <property type="entry name" value="Pili subunits"/>
    <property type="match status" value="1"/>
</dbReference>
<reference evidence="13 14" key="1">
    <citation type="submission" date="2020-09" db="EMBL/GenBank/DDBJ databases">
        <authorList>
            <person name="Tanuku N.R.S."/>
        </authorList>
    </citation>
    <scope>NUCLEOTIDE SEQUENCE [LARGE SCALE GENOMIC DNA]</scope>
    <source>
        <strain evidence="13 14">AK62</strain>
    </source>
</reference>
<keyword evidence="7 11" id="KW-1133">Transmembrane helix</keyword>
<evidence type="ECO:0000256" key="8">
    <source>
        <dbReference type="ARBA" id="ARBA00023136"/>
    </source>
</evidence>
<comment type="caution">
    <text evidence="13">The sequence shown here is derived from an EMBL/GenBank/DDBJ whole genome shotgun (WGS) entry which is preliminary data.</text>
</comment>
<keyword evidence="6 11" id="KW-0812">Transmembrane</keyword>
<evidence type="ECO:0000256" key="2">
    <source>
        <dbReference type="ARBA" id="ARBA00021549"/>
    </source>
</evidence>
<dbReference type="Pfam" id="PF07963">
    <property type="entry name" value="N_methyl"/>
    <property type="match status" value="1"/>
</dbReference>
<evidence type="ECO:0000256" key="3">
    <source>
        <dbReference type="ARBA" id="ARBA00022475"/>
    </source>
</evidence>
<keyword evidence="4" id="KW-0488">Methylation</keyword>
<accession>A0ABS3ZC26</accession>
<sequence>MPNRHLHSNSFGFSVVELMVAVAVLAIIVGIGMPSFQSMLEKSRLDSAAEAMADSFRYARSEAIARNEEVESEGSYQSGWSVSVVSTGEELRVYDAFPANVTTDNNAAVSFNGRGMVSDGEEKAFSVSYSGGGSRCVQIFISGAVRLTNGACP</sequence>
<dbReference type="Proteomes" id="UP000810171">
    <property type="component" value="Unassembled WGS sequence"/>
</dbReference>
<dbReference type="Gene3D" id="3.55.40.10">
    <property type="entry name" value="minor pseudopilin epsh domain"/>
    <property type="match status" value="1"/>
</dbReference>
<feature type="transmembrane region" description="Helical" evidence="11">
    <location>
        <begin position="12"/>
        <end position="36"/>
    </location>
</feature>
<evidence type="ECO:0000256" key="1">
    <source>
        <dbReference type="ARBA" id="ARBA00004377"/>
    </source>
</evidence>
<evidence type="ECO:0000256" key="11">
    <source>
        <dbReference type="SAM" id="Phobius"/>
    </source>
</evidence>
<evidence type="ECO:0000256" key="4">
    <source>
        <dbReference type="ARBA" id="ARBA00022481"/>
    </source>
</evidence>
<organism evidence="13 14">
    <name type="scientific">Marinobacterium alkalitolerans</name>
    <dbReference type="NCBI Taxonomy" id="1542925"/>
    <lineage>
        <taxon>Bacteria</taxon>
        <taxon>Pseudomonadati</taxon>
        <taxon>Pseudomonadota</taxon>
        <taxon>Gammaproteobacteria</taxon>
        <taxon>Oceanospirillales</taxon>
        <taxon>Oceanospirillaceae</taxon>
        <taxon>Marinobacterium</taxon>
    </lineage>
</organism>
<evidence type="ECO:0000256" key="6">
    <source>
        <dbReference type="ARBA" id="ARBA00022692"/>
    </source>
</evidence>
<proteinExistence type="inferred from homology"/>
<protein>
    <recommendedName>
        <fullName evidence="2">Type II secretion system protein H</fullName>
    </recommendedName>
    <alternativeName>
        <fullName evidence="10">General secretion pathway protein H</fullName>
    </alternativeName>
</protein>
<evidence type="ECO:0000256" key="9">
    <source>
        <dbReference type="ARBA" id="ARBA00025772"/>
    </source>
</evidence>
<dbReference type="InterPro" id="IPR022346">
    <property type="entry name" value="T2SS_GspH"/>
</dbReference>
<evidence type="ECO:0000313" key="14">
    <source>
        <dbReference type="Proteomes" id="UP000810171"/>
    </source>
</evidence>